<dbReference type="EMBL" id="CVRI01000040">
    <property type="protein sequence ID" value="CRK94728.1"/>
    <property type="molecule type" value="Genomic_DNA"/>
</dbReference>
<keyword evidence="2" id="KW-1185">Reference proteome</keyword>
<evidence type="ECO:0000313" key="1">
    <source>
        <dbReference type="EMBL" id="CRK94728.1"/>
    </source>
</evidence>
<dbReference type="Proteomes" id="UP000183832">
    <property type="component" value="Unassembled WGS sequence"/>
</dbReference>
<name>A0A1J1I349_9DIPT</name>
<proteinExistence type="predicted"/>
<protein>
    <submittedName>
        <fullName evidence="1">CLUMA_CG008228, isoform A</fullName>
    </submittedName>
</protein>
<sequence length="59" mass="6736">MPFPKRQTCIILSRYLPSKLHMKAYQLCCKSSCDCSMICSGNDEKKEKLKTSSKDCQVT</sequence>
<reference evidence="1 2" key="1">
    <citation type="submission" date="2015-04" db="EMBL/GenBank/DDBJ databases">
        <authorList>
            <person name="Syromyatnikov M.Y."/>
            <person name="Popov V.N."/>
        </authorList>
    </citation>
    <scope>NUCLEOTIDE SEQUENCE [LARGE SCALE GENOMIC DNA]</scope>
</reference>
<evidence type="ECO:0000313" key="2">
    <source>
        <dbReference type="Proteomes" id="UP000183832"/>
    </source>
</evidence>
<dbReference type="AlphaFoldDB" id="A0A1J1I349"/>
<organism evidence="1 2">
    <name type="scientific">Clunio marinus</name>
    <dbReference type="NCBI Taxonomy" id="568069"/>
    <lineage>
        <taxon>Eukaryota</taxon>
        <taxon>Metazoa</taxon>
        <taxon>Ecdysozoa</taxon>
        <taxon>Arthropoda</taxon>
        <taxon>Hexapoda</taxon>
        <taxon>Insecta</taxon>
        <taxon>Pterygota</taxon>
        <taxon>Neoptera</taxon>
        <taxon>Endopterygota</taxon>
        <taxon>Diptera</taxon>
        <taxon>Nematocera</taxon>
        <taxon>Chironomoidea</taxon>
        <taxon>Chironomidae</taxon>
        <taxon>Clunio</taxon>
    </lineage>
</organism>
<gene>
    <name evidence="1" type="ORF">CLUMA_CG008228</name>
</gene>
<accession>A0A1J1I349</accession>